<feature type="transmembrane region" description="Helical" evidence="1">
    <location>
        <begin position="59"/>
        <end position="82"/>
    </location>
</feature>
<dbReference type="RefSeq" id="WP_097064418.1">
    <property type="nucleotide sequence ID" value="NZ_OBMI01000003.1"/>
</dbReference>
<evidence type="ECO:0000313" key="3">
    <source>
        <dbReference type="Proteomes" id="UP000219494"/>
    </source>
</evidence>
<keyword evidence="1" id="KW-0812">Transmembrane</keyword>
<dbReference type="OrthoDB" id="5297034at2"/>
<sequence length="102" mass="11048">MIDPDHQAISRDPRYRQLLRERGRLAAVLTAVVLAAYVGFILLVAFAKPALGRPIAGGVTSVGIVLGFALILLAIAVTGIYVRAANRRFDRLGADLRAEHDR</sequence>
<dbReference type="EMBL" id="OBMI01000003">
    <property type="protein sequence ID" value="SOB87414.1"/>
    <property type="molecule type" value="Genomic_DNA"/>
</dbReference>
<dbReference type="InterPro" id="IPR052959">
    <property type="entry name" value="Inner_membrane_assoc"/>
</dbReference>
<dbReference type="AlphaFoldDB" id="A0A285R0Q3"/>
<dbReference type="Proteomes" id="UP000219494">
    <property type="component" value="Unassembled WGS sequence"/>
</dbReference>
<dbReference type="PANTHER" id="PTHR38598:SF1">
    <property type="entry name" value="INNER MEMBRANE PROTEIN YJCH"/>
    <property type="match status" value="1"/>
</dbReference>
<reference evidence="2 3" key="1">
    <citation type="submission" date="2017-07" db="EMBL/GenBank/DDBJ databases">
        <authorList>
            <person name="Sun Z.S."/>
            <person name="Albrecht U."/>
            <person name="Echele G."/>
            <person name="Lee C.C."/>
        </authorList>
    </citation>
    <scope>NUCLEOTIDE SEQUENCE [LARGE SCALE GENOMIC DNA]</scope>
    <source>
        <strain evidence="2 3">CGMCC 1.12672</strain>
    </source>
</reference>
<proteinExistence type="predicted"/>
<dbReference type="Pfam" id="PF04341">
    <property type="entry name" value="DUF485"/>
    <property type="match status" value="1"/>
</dbReference>
<dbReference type="PANTHER" id="PTHR38598">
    <property type="entry name" value="INNER MEMBRANE PROTEIN YJCH"/>
    <property type="match status" value="1"/>
</dbReference>
<gene>
    <name evidence="2" type="ORF">SAMN06297144_2546</name>
</gene>
<name>A0A285R0Q3_9SPHN</name>
<evidence type="ECO:0000256" key="1">
    <source>
        <dbReference type="SAM" id="Phobius"/>
    </source>
</evidence>
<protein>
    <submittedName>
        <fullName evidence="2">Uncharacterized membrane protein, DUF485 family</fullName>
    </submittedName>
</protein>
<organism evidence="2 3">
    <name type="scientific">Sphingomonas guangdongensis</name>
    <dbReference type="NCBI Taxonomy" id="1141890"/>
    <lineage>
        <taxon>Bacteria</taxon>
        <taxon>Pseudomonadati</taxon>
        <taxon>Pseudomonadota</taxon>
        <taxon>Alphaproteobacteria</taxon>
        <taxon>Sphingomonadales</taxon>
        <taxon>Sphingomonadaceae</taxon>
        <taxon>Sphingomonas</taxon>
    </lineage>
</organism>
<dbReference type="GO" id="GO:0005886">
    <property type="term" value="C:plasma membrane"/>
    <property type="evidence" value="ECO:0007669"/>
    <property type="project" value="TreeGrafter"/>
</dbReference>
<feature type="transmembrane region" description="Helical" evidence="1">
    <location>
        <begin position="25"/>
        <end position="47"/>
    </location>
</feature>
<accession>A0A285R0Q3</accession>
<keyword evidence="1" id="KW-0472">Membrane</keyword>
<keyword evidence="1" id="KW-1133">Transmembrane helix</keyword>
<evidence type="ECO:0000313" key="2">
    <source>
        <dbReference type="EMBL" id="SOB87414.1"/>
    </source>
</evidence>
<dbReference type="InterPro" id="IPR007436">
    <property type="entry name" value="DUF485"/>
</dbReference>
<keyword evidence="3" id="KW-1185">Reference proteome</keyword>